<dbReference type="STRING" id="1604334.SAMN05421546_0935"/>
<dbReference type="AlphaFoldDB" id="A0A1N6R9W5"/>
<dbReference type="PIRSF" id="PIRSF005610">
    <property type="entry name" value="SirB"/>
    <property type="match status" value="1"/>
</dbReference>
<evidence type="ECO:0000313" key="2">
    <source>
        <dbReference type="EMBL" id="SIQ25634.1"/>
    </source>
</evidence>
<keyword evidence="1" id="KW-1133">Transmembrane helix</keyword>
<name>A0A1N6R9W5_9GAMM</name>
<dbReference type="InterPro" id="IPR007360">
    <property type="entry name" value="SirB"/>
</dbReference>
<sequence length="133" mass="14843">MIEFYPQIKSLHVFLVLLSGALFALRGGAALLDARWPRHTVLRYGSYTIDTFLLTSVAMLATMLPRGMFANGWLAMKLAYVVVYILLGVVAMRPAIPRKTRTFCYLAALATFIGIIGIARLHHPWGWLAPHLS</sequence>
<keyword evidence="3" id="KW-1185">Reference proteome</keyword>
<evidence type="ECO:0000313" key="3">
    <source>
        <dbReference type="Proteomes" id="UP000241788"/>
    </source>
</evidence>
<accession>A0A1N6R9W5</accession>
<dbReference type="OrthoDB" id="5588650at2"/>
<keyword evidence="1" id="KW-0812">Transmembrane</keyword>
<feature type="transmembrane region" description="Helical" evidence="1">
    <location>
        <begin position="103"/>
        <end position="123"/>
    </location>
</feature>
<dbReference type="GO" id="GO:0005886">
    <property type="term" value="C:plasma membrane"/>
    <property type="evidence" value="ECO:0007669"/>
    <property type="project" value="TreeGrafter"/>
</dbReference>
<feature type="transmembrane region" description="Helical" evidence="1">
    <location>
        <begin position="70"/>
        <end position="91"/>
    </location>
</feature>
<dbReference type="RefSeq" id="WP_076585771.1">
    <property type="nucleotide sequence ID" value="NZ_FTLW01000002.1"/>
</dbReference>
<dbReference type="Pfam" id="PF04247">
    <property type="entry name" value="SirB"/>
    <property type="match status" value="1"/>
</dbReference>
<dbReference type="EMBL" id="FTLW01000002">
    <property type="protein sequence ID" value="SIQ25634.1"/>
    <property type="molecule type" value="Genomic_DNA"/>
</dbReference>
<reference evidence="3" key="1">
    <citation type="submission" date="2017-01" db="EMBL/GenBank/DDBJ databases">
        <authorList>
            <person name="Varghese N."/>
            <person name="Submissions S."/>
        </authorList>
    </citation>
    <scope>NUCLEOTIDE SEQUENCE [LARGE SCALE GENOMIC DNA]</scope>
    <source>
        <strain evidence="3">UM1</strain>
    </source>
</reference>
<feature type="transmembrane region" description="Helical" evidence="1">
    <location>
        <begin position="12"/>
        <end position="32"/>
    </location>
</feature>
<evidence type="ECO:0000256" key="1">
    <source>
        <dbReference type="SAM" id="Phobius"/>
    </source>
</evidence>
<dbReference type="PANTHER" id="PTHR39594:SF1">
    <property type="entry name" value="PROTEIN YCHQ"/>
    <property type="match status" value="1"/>
</dbReference>
<gene>
    <name evidence="2" type="ORF">SAMN05421546_0935</name>
</gene>
<proteinExistence type="predicted"/>
<protein>
    <submittedName>
        <fullName evidence="2">Uncharacterized membrane protein SirB2</fullName>
    </submittedName>
</protein>
<keyword evidence="1" id="KW-0472">Membrane</keyword>
<dbReference type="PANTHER" id="PTHR39594">
    <property type="entry name" value="PROTEIN YCHQ"/>
    <property type="match status" value="1"/>
</dbReference>
<organism evidence="2 3">
    <name type="scientific">Solilutibacter tolerans</name>
    <dbReference type="NCBI Taxonomy" id="1604334"/>
    <lineage>
        <taxon>Bacteria</taxon>
        <taxon>Pseudomonadati</taxon>
        <taxon>Pseudomonadota</taxon>
        <taxon>Gammaproteobacteria</taxon>
        <taxon>Lysobacterales</taxon>
        <taxon>Lysobacteraceae</taxon>
        <taxon>Solilutibacter</taxon>
    </lineage>
</organism>
<dbReference type="Proteomes" id="UP000241788">
    <property type="component" value="Unassembled WGS sequence"/>
</dbReference>
<feature type="transmembrane region" description="Helical" evidence="1">
    <location>
        <begin position="44"/>
        <end position="64"/>
    </location>
</feature>